<reference evidence="8" key="1">
    <citation type="submission" date="2021-02" db="EMBL/GenBank/DDBJ databases">
        <authorList>
            <person name="Nowell W R."/>
        </authorList>
    </citation>
    <scope>NUCLEOTIDE SEQUENCE</scope>
</reference>
<protein>
    <submittedName>
        <fullName evidence="8">Uncharacterized protein</fullName>
    </submittedName>
</protein>
<evidence type="ECO:0000256" key="5">
    <source>
        <dbReference type="ARBA" id="ARBA00023136"/>
    </source>
</evidence>
<gene>
    <name evidence="8" type="ORF">BJG266_LOCUS16854</name>
    <name evidence="9" type="ORF">QVE165_LOCUS29382</name>
</gene>
<feature type="disulfide bond" evidence="7">
    <location>
        <begin position="503"/>
        <end position="518"/>
    </location>
</feature>
<dbReference type="InterPro" id="IPR036055">
    <property type="entry name" value="LDL_receptor-like_sf"/>
</dbReference>
<keyword evidence="5" id="KW-0472">Membrane</keyword>
<comment type="caution">
    <text evidence="8">The sequence shown here is derived from an EMBL/GenBank/DDBJ whole genome shotgun (WGS) entry which is preliminary data.</text>
</comment>
<dbReference type="GO" id="GO:0016192">
    <property type="term" value="P:vesicle-mediated transport"/>
    <property type="evidence" value="ECO:0007669"/>
    <property type="project" value="UniProtKB-ARBA"/>
</dbReference>
<dbReference type="PANTHER" id="PTHR24270">
    <property type="entry name" value="LOW-DENSITY LIPOPROTEIN RECEPTOR-RELATED"/>
    <property type="match status" value="1"/>
</dbReference>
<dbReference type="PROSITE" id="PS50068">
    <property type="entry name" value="LDLRA_2"/>
    <property type="match status" value="2"/>
</dbReference>
<keyword evidence="2" id="KW-0812">Transmembrane</keyword>
<dbReference type="Gene3D" id="4.10.400.10">
    <property type="entry name" value="Low-density Lipoprotein Receptor"/>
    <property type="match status" value="1"/>
</dbReference>
<keyword evidence="4" id="KW-1133">Transmembrane helix</keyword>
<dbReference type="SUPFAM" id="SSF57424">
    <property type="entry name" value="LDL receptor-like module"/>
    <property type="match status" value="2"/>
</dbReference>
<dbReference type="Proteomes" id="UP000663832">
    <property type="component" value="Unassembled WGS sequence"/>
</dbReference>
<evidence type="ECO:0000313" key="8">
    <source>
        <dbReference type="EMBL" id="CAF1018247.1"/>
    </source>
</evidence>
<evidence type="ECO:0000256" key="6">
    <source>
        <dbReference type="ARBA" id="ARBA00023157"/>
    </source>
</evidence>
<evidence type="ECO:0000313" key="11">
    <source>
        <dbReference type="Proteomes" id="UP000663877"/>
    </source>
</evidence>
<dbReference type="AlphaFoldDB" id="A0A814HZF3"/>
<evidence type="ECO:0000256" key="1">
    <source>
        <dbReference type="ARBA" id="ARBA00004167"/>
    </source>
</evidence>
<keyword evidence="10" id="KW-1185">Reference proteome</keyword>
<sequence length="655" mass="75129">MLDKKLKSDSTHLAIKLTCYILLECVRGSSYICLDWREVCDGRVDCLNGGVDELQCFDLEINECDENEYRCHNGLCIPEYFWTYESAIAVCADLSDTSIVPRCPLSYIGFDIFECEEYSCQPGQKMFSCGDGQCAEDFGECYSGRHILLTDSMSAQGNLSFDCWRSMVCLSKVNDQINGTSCEQLFNSSQIITHLESCETLVQFPTIPVLYGHVYFLYRPRNIFNVSITLARTPDYVCYDERLCDFLTPSFRNGTYTCRHGHEMGFEFNVEYQDWKSIIDSVKPYFRGCMAISRNRNYSQHLSLYSCKNSSKLISKHRIVDGISDCYLNDDEQEFELSCSLNDTFRFKCSDENQCLSPLFPRTRCTPSKTHHNLNEILFHTICDRTVDVSLMTIDGQNHTDETDCENWQCNNIYTRCDGVWNCLDGEDEVNCTRPICPPHSFACISPLNYTLICLPASQIYNEIIDCLGASDESQYCRTVDFNIGISYGFYCLNRCLSHSALCNSYQDCPLNDDEKFCENHQGLCENTAACNRTLIQDVLCQIGLLDRVPFTLETIPTYPQVEKRIIHHFRDYRVESRTIANDIKSQLDVSRRSQRCNHGVDLYIWLGGTDYGKICFCPANYYGDMCQYQNQRVSLTLTLIATNPDDNLRASIKL</sequence>
<organism evidence="8 11">
    <name type="scientific">Adineta steineri</name>
    <dbReference type="NCBI Taxonomy" id="433720"/>
    <lineage>
        <taxon>Eukaryota</taxon>
        <taxon>Metazoa</taxon>
        <taxon>Spiralia</taxon>
        <taxon>Gnathifera</taxon>
        <taxon>Rotifera</taxon>
        <taxon>Eurotatoria</taxon>
        <taxon>Bdelloidea</taxon>
        <taxon>Adinetida</taxon>
        <taxon>Adinetidae</taxon>
        <taxon>Adineta</taxon>
    </lineage>
</organism>
<comment type="caution">
    <text evidence="7">Lacks conserved residue(s) required for the propagation of feature annotation.</text>
</comment>
<dbReference type="OrthoDB" id="10072370at2759"/>
<feature type="disulfide bond" evidence="7">
    <location>
        <begin position="417"/>
        <end position="432"/>
    </location>
</feature>
<evidence type="ECO:0000256" key="3">
    <source>
        <dbReference type="ARBA" id="ARBA00022737"/>
    </source>
</evidence>
<evidence type="ECO:0000256" key="7">
    <source>
        <dbReference type="PROSITE-ProRule" id="PRU00124"/>
    </source>
</evidence>
<dbReference type="SMART" id="SM00192">
    <property type="entry name" value="LDLa"/>
    <property type="match status" value="4"/>
</dbReference>
<dbReference type="PRINTS" id="PR00261">
    <property type="entry name" value="LDLRECEPTOR"/>
</dbReference>
<evidence type="ECO:0000313" key="9">
    <source>
        <dbReference type="EMBL" id="CAF1267129.1"/>
    </source>
</evidence>
<dbReference type="Proteomes" id="UP000663877">
    <property type="component" value="Unassembled WGS sequence"/>
</dbReference>
<feature type="disulfide bond" evidence="7">
    <location>
        <begin position="405"/>
        <end position="423"/>
    </location>
</feature>
<evidence type="ECO:0000256" key="4">
    <source>
        <dbReference type="ARBA" id="ARBA00022989"/>
    </source>
</evidence>
<keyword evidence="6 7" id="KW-1015">Disulfide bond</keyword>
<accession>A0A814HZF3</accession>
<dbReference type="InterPro" id="IPR050685">
    <property type="entry name" value="LDLR"/>
</dbReference>
<keyword evidence="3" id="KW-0677">Repeat</keyword>
<evidence type="ECO:0000313" key="10">
    <source>
        <dbReference type="Proteomes" id="UP000663832"/>
    </source>
</evidence>
<dbReference type="EMBL" id="CAJNOI010000079">
    <property type="protein sequence ID" value="CAF1018247.1"/>
    <property type="molecule type" value="Genomic_DNA"/>
</dbReference>
<name>A0A814HZF3_9BILA</name>
<dbReference type="EMBL" id="CAJNOM010000235">
    <property type="protein sequence ID" value="CAF1267129.1"/>
    <property type="molecule type" value="Genomic_DNA"/>
</dbReference>
<proteinExistence type="predicted"/>
<comment type="subcellular location">
    <subcellularLocation>
        <location evidence="1">Membrane</location>
        <topology evidence="1">Single-pass membrane protein</topology>
    </subcellularLocation>
</comment>
<dbReference type="GO" id="GO:0005886">
    <property type="term" value="C:plasma membrane"/>
    <property type="evidence" value="ECO:0007669"/>
    <property type="project" value="TreeGrafter"/>
</dbReference>
<dbReference type="InterPro" id="IPR002172">
    <property type="entry name" value="LDrepeatLR_classA_rpt"/>
</dbReference>
<evidence type="ECO:0000256" key="2">
    <source>
        <dbReference type="ARBA" id="ARBA00022692"/>
    </source>
</evidence>